<gene>
    <name evidence="2" type="primary">yefM</name>
    <name evidence="2" type="ORF">XM38_052500</name>
</gene>
<name>A0A1Z3HVI1_9CYAN</name>
<dbReference type="Gene3D" id="3.40.1620.10">
    <property type="entry name" value="YefM-like domain"/>
    <property type="match status" value="1"/>
</dbReference>
<dbReference type="EMBL" id="CP021983">
    <property type="protein sequence ID" value="ASC74275.1"/>
    <property type="molecule type" value="Genomic_DNA"/>
</dbReference>
<organism evidence="2 3">
    <name type="scientific">Halomicronema hongdechloris C2206</name>
    <dbReference type="NCBI Taxonomy" id="1641165"/>
    <lineage>
        <taxon>Bacteria</taxon>
        <taxon>Bacillati</taxon>
        <taxon>Cyanobacteriota</taxon>
        <taxon>Cyanophyceae</taxon>
        <taxon>Nodosilineales</taxon>
        <taxon>Nodosilineaceae</taxon>
        <taxon>Halomicronema</taxon>
    </lineage>
</organism>
<dbReference type="AlphaFoldDB" id="A0A1Z3HVI1"/>
<dbReference type="InterPro" id="IPR036165">
    <property type="entry name" value="YefM-like_sf"/>
</dbReference>
<evidence type="ECO:0000313" key="2">
    <source>
        <dbReference type="EMBL" id="ASC74275.1"/>
    </source>
</evidence>
<comment type="similarity">
    <text evidence="1">Belongs to the phD/YefM antitoxin family.</text>
</comment>
<keyword evidence="3" id="KW-1185">Reference proteome</keyword>
<dbReference type="SUPFAM" id="SSF143120">
    <property type="entry name" value="YefM-like"/>
    <property type="match status" value="1"/>
</dbReference>
<dbReference type="RefSeq" id="WP_187329539.1">
    <property type="nucleotide sequence ID" value="NZ_CP021983.2"/>
</dbReference>
<proteinExistence type="inferred from homology"/>
<sequence>MDAITTKQAEQDLDGLIERVIADVQPTILCNDKGDRVVVMPLDEFNAW</sequence>
<protein>
    <submittedName>
        <fullName evidence="2">Antitoxin YefM</fullName>
    </submittedName>
</protein>
<dbReference type="KEGG" id="hhg:XM38_052500"/>
<reference evidence="2 3" key="1">
    <citation type="journal article" date="2016" name="Biochim. Biophys. Acta">
        <title>Characterization of red-shifted phycobilisomes isolated from the chlorophyll f-containing cyanobacterium Halomicronema hongdechloris.</title>
        <authorList>
            <person name="Li Y."/>
            <person name="Lin Y."/>
            <person name="Garvey C.J."/>
            <person name="Birch D."/>
            <person name="Corkery R.W."/>
            <person name="Loughlin P.C."/>
            <person name="Scheer H."/>
            <person name="Willows R.D."/>
            <person name="Chen M."/>
        </authorList>
    </citation>
    <scope>NUCLEOTIDE SEQUENCE [LARGE SCALE GENOMIC DNA]</scope>
    <source>
        <strain evidence="2 3">C2206</strain>
    </source>
</reference>
<evidence type="ECO:0000313" key="3">
    <source>
        <dbReference type="Proteomes" id="UP000191901"/>
    </source>
</evidence>
<accession>A0A1Z3HVI1</accession>
<dbReference type="Proteomes" id="UP000191901">
    <property type="component" value="Chromosome"/>
</dbReference>
<evidence type="ECO:0000256" key="1">
    <source>
        <dbReference type="ARBA" id="ARBA00009981"/>
    </source>
</evidence>